<gene>
    <name evidence="1" type="ORF">METZ01_LOCUS233362</name>
</gene>
<dbReference type="EMBL" id="UINC01058351">
    <property type="protein sequence ID" value="SVB80508.1"/>
    <property type="molecule type" value="Genomic_DNA"/>
</dbReference>
<feature type="non-terminal residue" evidence="1">
    <location>
        <position position="320"/>
    </location>
</feature>
<dbReference type="AlphaFoldDB" id="A0A382GZM9"/>
<dbReference type="GO" id="GO:0016787">
    <property type="term" value="F:hydrolase activity"/>
    <property type="evidence" value="ECO:0007669"/>
    <property type="project" value="InterPro"/>
</dbReference>
<organism evidence="1">
    <name type="scientific">marine metagenome</name>
    <dbReference type="NCBI Taxonomy" id="408172"/>
    <lineage>
        <taxon>unclassified sequences</taxon>
        <taxon>metagenomes</taxon>
        <taxon>ecological metagenomes</taxon>
    </lineage>
</organism>
<sequence>MSMKQMILIFMVFIAGCLSLERSPTSTAEPREVLILYTGNLLAELKPCGCSKEEDQGGIERRMQYLKNTRREHPHILLVDTGDHFKEPTRQGKLKAETLLTATEQMEYDAVALGDRDLLYGSEFLKDRTQIPWIAGNLMIDHFEPARSRVKLFANGLKVGILAVADPGLFYGHIGLSIEDPKQTVLNLITRMRETEKLDLIVLLTHAKRESALDYLNLEGVDIVINGHIDTESDVIDMAPVRKDGRLFVQSSPRGQKMGELRVQVDPDGNKSFKHNLVKLDSSVKFDSEMVKLYEQYNEKVEAMFFETLVSKRNRNKQSV</sequence>
<dbReference type="InterPro" id="IPR029052">
    <property type="entry name" value="Metallo-depent_PP-like"/>
</dbReference>
<dbReference type="PANTHER" id="PTHR11575:SF24">
    <property type="entry name" value="5'-NUCLEOTIDASE"/>
    <property type="match status" value="1"/>
</dbReference>
<dbReference type="InterPro" id="IPR006179">
    <property type="entry name" value="5_nucleotidase/apyrase"/>
</dbReference>
<dbReference type="GO" id="GO:0009166">
    <property type="term" value="P:nucleotide catabolic process"/>
    <property type="evidence" value="ECO:0007669"/>
    <property type="project" value="InterPro"/>
</dbReference>
<proteinExistence type="predicted"/>
<dbReference type="Gene3D" id="3.60.21.10">
    <property type="match status" value="1"/>
</dbReference>
<evidence type="ECO:0008006" key="2">
    <source>
        <dbReference type="Google" id="ProtNLM"/>
    </source>
</evidence>
<dbReference type="PROSITE" id="PS51257">
    <property type="entry name" value="PROKAR_LIPOPROTEIN"/>
    <property type="match status" value="1"/>
</dbReference>
<dbReference type="SUPFAM" id="SSF56300">
    <property type="entry name" value="Metallo-dependent phosphatases"/>
    <property type="match status" value="1"/>
</dbReference>
<accession>A0A382GZM9</accession>
<name>A0A382GZM9_9ZZZZ</name>
<protein>
    <recommendedName>
        <fullName evidence="2">Calcineurin-like phosphoesterase domain-containing protein</fullName>
    </recommendedName>
</protein>
<reference evidence="1" key="1">
    <citation type="submission" date="2018-05" db="EMBL/GenBank/DDBJ databases">
        <authorList>
            <person name="Lanie J.A."/>
            <person name="Ng W.-L."/>
            <person name="Kazmierczak K.M."/>
            <person name="Andrzejewski T.M."/>
            <person name="Davidsen T.M."/>
            <person name="Wayne K.J."/>
            <person name="Tettelin H."/>
            <person name="Glass J.I."/>
            <person name="Rusch D."/>
            <person name="Podicherti R."/>
            <person name="Tsui H.-C.T."/>
            <person name="Winkler M.E."/>
        </authorList>
    </citation>
    <scope>NUCLEOTIDE SEQUENCE</scope>
</reference>
<dbReference type="PANTHER" id="PTHR11575">
    <property type="entry name" value="5'-NUCLEOTIDASE-RELATED"/>
    <property type="match status" value="1"/>
</dbReference>
<evidence type="ECO:0000313" key="1">
    <source>
        <dbReference type="EMBL" id="SVB80508.1"/>
    </source>
</evidence>